<gene>
    <name evidence="1" type="ORF">PDE_03950</name>
</gene>
<name>S7ZFD7_PENO1</name>
<organism evidence="1 2">
    <name type="scientific">Penicillium oxalicum (strain 114-2 / CGMCC 5302)</name>
    <name type="common">Penicillium decumbens</name>
    <dbReference type="NCBI Taxonomy" id="933388"/>
    <lineage>
        <taxon>Eukaryota</taxon>
        <taxon>Fungi</taxon>
        <taxon>Dikarya</taxon>
        <taxon>Ascomycota</taxon>
        <taxon>Pezizomycotina</taxon>
        <taxon>Eurotiomycetes</taxon>
        <taxon>Eurotiomycetidae</taxon>
        <taxon>Eurotiales</taxon>
        <taxon>Aspergillaceae</taxon>
        <taxon>Penicillium</taxon>
    </lineage>
</organism>
<dbReference type="AlphaFoldDB" id="S7ZFD7"/>
<dbReference type="Proteomes" id="UP000019376">
    <property type="component" value="Unassembled WGS sequence"/>
</dbReference>
<sequence length="379" mass="41938">MEFSLGVAVCTWVGIPQCDTARLSTLTDSHRVRHTMILFEYLSFWRLDIMWSLCINDLGFSPWNTWPYNAHGGGLLACSAHRDTRFYVTKDNAGEMRRERVSVLERSAYRVLTPQCYRACYRQGIGEKRALHKGSTTSNSTQCTPTLGPPPVLCHLSRHPSISVIGDRIPQVFRGSSLVTNHLNNPYGMNVNLTRPAESSPFQSSPASPNACPPVSVVLSPPSFSHHRPPLRLFEFGFGSAAHLETLASTGTVQASTRCNKGGLSIHMLTGRSGPDWMSKRDRFQTGHHTLPKRGLSTLSGPPGFGTCWDDEEAIKFTWKSINRRQCGKVAPAVSFRLWLIRYSVDPVTSGSCPVASPHLLLMDRIQKLSSRTVAPAFG</sequence>
<accession>S7ZFD7</accession>
<evidence type="ECO:0000313" key="1">
    <source>
        <dbReference type="EMBL" id="EPS29004.1"/>
    </source>
</evidence>
<protein>
    <submittedName>
        <fullName evidence="1">Uncharacterized protein</fullName>
    </submittedName>
</protein>
<keyword evidence="2" id="KW-1185">Reference proteome</keyword>
<dbReference type="HOGENOM" id="CLU_729776_0_0_1"/>
<reference evidence="1 2" key="1">
    <citation type="journal article" date="2013" name="PLoS ONE">
        <title>Genomic and secretomic analyses reveal unique features of the lignocellulolytic enzyme system of Penicillium decumbens.</title>
        <authorList>
            <person name="Liu G."/>
            <person name="Zhang L."/>
            <person name="Wei X."/>
            <person name="Zou G."/>
            <person name="Qin Y."/>
            <person name="Ma L."/>
            <person name="Li J."/>
            <person name="Zheng H."/>
            <person name="Wang S."/>
            <person name="Wang C."/>
            <person name="Xun L."/>
            <person name="Zhao G.-P."/>
            <person name="Zhou Z."/>
            <person name="Qu Y."/>
        </authorList>
    </citation>
    <scope>NUCLEOTIDE SEQUENCE [LARGE SCALE GENOMIC DNA]</scope>
    <source>
        <strain evidence="2">114-2 / CGMCC 5302</strain>
    </source>
</reference>
<evidence type="ECO:0000313" key="2">
    <source>
        <dbReference type="Proteomes" id="UP000019376"/>
    </source>
</evidence>
<dbReference type="EMBL" id="KB644411">
    <property type="protein sequence ID" value="EPS29004.1"/>
    <property type="molecule type" value="Genomic_DNA"/>
</dbReference>
<proteinExistence type="predicted"/>